<gene>
    <name evidence="2" type="ORF">DERYTH_LOCUS21531</name>
</gene>
<evidence type="ECO:0000313" key="2">
    <source>
        <dbReference type="EMBL" id="CAG8791533.1"/>
    </source>
</evidence>
<protein>
    <submittedName>
        <fullName evidence="2">19650_t:CDS:1</fullName>
    </submittedName>
</protein>
<sequence>DKQFFETLIHLLLTTIQYNNNQLSKEFNQIIPEVKAKWIATNKFNYSSKNFEKSNQETDTESRLEILYLESLSTNPSINKLNKKFKKANKQIQQDISQAKTIIGQLKDNLEPTETPLKLTLILLIKEEIYLDAQEEQTNMYIPDDSHRMVEDHRVPADFTNM</sequence>
<dbReference type="Proteomes" id="UP000789405">
    <property type="component" value="Unassembled WGS sequence"/>
</dbReference>
<comment type="caution">
    <text evidence="2">The sequence shown here is derived from an EMBL/GenBank/DDBJ whole genome shotgun (WGS) entry which is preliminary data.</text>
</comment>
<dbReference type="EMBL" id="CAJVPY010027687">
    <property type="protein sequence ID" value="CAG8791533.1"/>
    <property type="molecule type" value="Genomic_DNA"/>
</dbReference>
<dbReference type="AlphaFoldDB" id="A0A9N9JS09"/>
<feature type="non-terminal residue" evidence="2">
    <location>
        <position position="162"/>
    </location>
</feature>
<reference evidence="2" key="1">
    <citation type="submission" date="2021-06" db="EMBL/GenBank/DDBJ databases">
        <authorList>
            <person name="Kallberg Y."/>
            <person name="Tangrot J."/>
            <person name="Rosling A."/>
        </authorList>
    </citation>
    <scope>NUCLEOTIDE SEQUENCE</scope>
    <source>
        <strain evidence="2">MA453B</strain>
    </source>
</reference>
<organism evidence="2 3">
    <name type="scientific">Dentiscutata erythropus</name>
    <dbReference type="NCBI Taxonomy" id="1348616"/>
    <lineage>
        <taxon>Eukaryota</taxon>
        <taxon>Fungi</taxon>
        <taxon>Fungi incertae sedis</taxon>
        <taxon>Mucoromycota</taxon>
        <taxon>Glomeromycotina</taxon>
        <taxon>Glomeromycetes</taxon>
        <taxon>Diversisporales</taxon>
        <taxon>Gigasporaceae</taxon>
        <taxon>Dentiscutata</taxon>
    </lineage>
</organism>
<keyword evidence="3" id="KW-1185">Reference proteome</keyword>
<feature type="coiled-coil region" evidence="1">
    <location>
        <begin position="78"/>
        <end position="109"/>
    </location>
</feature>
<keyword evidence="1" id="KW-0175">Coiled coil</keyword>
<proteinExistence type="predicted"/>
<feature type="non-terminal residue" evidence="2">
    <location>
        <position position="1"/>
    </location>
</feature>
<evidence type="ECO:0000313" key="3">
    <source>
        <dbReference type="Proteomes" id="UP000789405"/>
    </source>
</evidence>
<accession>A0A9N9JS09</accession>
<evidence type="ECO:0000256" key="1">
    <source>
        <dbReference type="SAM" id="Coils"/>
    </source>
</evidence>
<name>A0A9N9JS09_9GLOM</name>